<dbReference type="SUPFAM" id="SSF55821">
    <property type="entry name" value="YrdC/RibB"/>
    <property type="match status" value="1"/>
</dbReference>
<dbReference type="Gene3D" id="3.90.870.10">
    <property type="entry name" value="DHBP synthase"/>
    <property type="match status" value="1"/>
</dbReference>
<protein>
    <recommendedName>
        <fullName evidence="1">YrdC-like domain-containing protein</fullName>
    </recommendedName>
</protein>
<gene>
    <name evidence="2" type="ORF">IB75_12695</name>
</gene>
<dbReference type="NCBIfam" id="TIGR00057">
    <property type="entry name" value="L-threonylcarbamoyladenylate synthase"/>
    <property type="match status" value="1"/>
</dbReference>
<reference evidence="2 3" key="1">
    <citation type="submission" date="2014-07" db="EMBL/GenBank/DDBJ databases">
        <title>Comparative analysis of Nitrosococcus oceani genome inventories of strains from Pacific and Atlantic gyres.</title>
        <authorList>
            <person name="Lim C.K."/>
            <person name="Wang L."/>
            <person name="Sayavedra-Soto L.A."/>
            <person name="Klotz M.G."/>
        </authorList>
    </citation>
    <scope>NUCLEOTIDE SEQUENCE [LARGE SCALE GENOMIC DNA]</scope>
    <source>
        <strain evidence="2 3">C-27</strain>
    </source>
</reference>
<dbReference type="HOGENOM" id="CLU_031397_3_0_6"/>
<name>A0A0E2ZK28_9GAMM</name>
<comment type="caution">
    <text evidence="2">The sequence shown here is derived from an EMBL/GenBank/DDBJ whole genome shotgun (WGS) entry which is preliminary data.</text>
</comment>
<dbReference type="Proteomes" id="UP000028839">
    <property type="component" value="Unassembled WGS sequence"/>
</dbReference>
<dbReference type="EMBL" id="JPGN01000075">
    <property type="protein sequence ID" value="KFI18642.1"/>
    <property type="molecule type" value="Genomic_DNA"/>
</dbReference>
<dbReference type="Pfam" id="PF01300">
    <property type="entry name" value="Sua5_yciO_yrdC"/>
    <property type="match status" value="1"/>
</dbReference>
<dbReference type="PROSITE" id="PS51163">
    <property type="entry name" value="YRDC"/>
    <property type="match status" value="1"/>
</dbReference>
<feature type="domain" description="YrdC-like" evidence="1">
    <location>
        <begin position="14"/>
        <end position="200"/>
    </location>
</feature>
<evidence type="ECO:0000259" key="1">
    <source>
        <dbReference type="PROSITE" id="PS51163"/>
    </source>
</evidence>
<proteinExistence type="predicted"/>
<dbReference type="PANTHER" id="PTHR42828">
    <property type="entry name" value="DHBP SYNTHASE RIBB-LIKE ALPHA/BETA DOMAIN-CONTAINING PROTEIN"/>
    <property type="match status" value="1"/>
</dbReference>
<dbReference type="PANTHER" id="PTHR42828:SF3">
    <property type="entry name" value="THREONYLCARBAMOYL-AMP SYNTHASE"/>
    <property type="match status" value="1"/>
</dbReference>
<accession>A0A0E2ZK28</accession>
<dbReference type="GO" id="GO:0003725">
    <property type="term" value="F:double-stranded RNA binding"/>
    <property type="evidence" value="ECO:0007669"/>
    <property type="project" value="InterPro"/>
</dbReference>
<dbReference type="InterPro" id="IPR052532">
    <property type="entry name" value="SUA5_domain"/>
</dbReference>
<dbReference type="InterPro" id="IPR017945">
    <property type="entry name" value="DHBP_synth_RibB-like_a/b_dom"/>
</dbReference>
<dbReference type="OrthoDB" id="9781656at2"/>
<evidence type="ECO:0000313" key="3">
    <source>
        <dbReference type="Proteomes" id="UP000028839"/>
    </source>
</evidence>
<organism evidence="2 3">
    <name type="scientific">Nitrosococcus oceani C-27</name>
    <dbReference type="NCBI Taxonomy" id="314279"/>
    <lineage>
        <taxon>Bacteria</taxon>
        <taxon>Pseudomonadati</taxon>
        <taxon>Pseudomonadota</taxon>
        <taxon>Gammaproteobacteria</taxon>
        <taxon>Chromatiales</taxon>
        <taxon>Chromatiaceae</taxon>
        <taxon>Nitrosococcus</taxon>
    </lineage>
</organism>
<evidence type="ECO:0000313" key="2">
    <source>
        <dbReference type="EMBL" id="KFI18642.1"/>
    </source>
</evidence>
<dbReference type="AlphaFoldDB" id="A0A0E2ZK28"/>
<dbReference type="InterPro" id="IPR006070">
    <property type="entry name" value="Sua5-like_dom"/>
</dbReference>
<sequence>MSQYFRIHPANPQQRLLNQAVNFLQQEGLIVYPTDSGYALGCRVGNKAAADRIRQLRGLGNRHEFSLVSRDLSELSLYAKVGNSAFRLLKALTPGAYTFIFKATREVPRRLQDPKRRTIGIRVPDNTVTQALLATLGEPLISSTLLLPGEDIPLTDPEEIRDRIGSQVDLIIDGGYCGFEPTTVVDLVEDMPKVIREGKGDTTIFKAES</sequence>